<protein>
    <submittedName>
        <fullName evidence="1">Uncharacterized protein</fullName>
    </submittedName>
</protein>
<dbReference type="Proteomes" id="UP000016638">
    <property type="component" value="Unassembled WGS sequence"/>
</dbReference>
<keyword evidence="2" id="KW-1185">Reference proteome</keyword>
<organism evidence="1 2">
    <name type="scientific">Olsenella profusa F0195</name>
    <dbReference type="NCBI Taxonomy" id="1125712"/>
    <lineage>
        <taxon>Bacteria</taxon>
        <taxon>Bacillati</taxon>
        <taxon>Actinomycetota</taxon>
        <taxon>Coriobacteriia</taxon>
        <taxon>Coriobacteriales</taxon>
        <taxon>Atopobiaceae</taxon>
        <taxon>Olsenella</taxon>
    </lineage>
</organism>
<gene>
    <name evidence="1" type="ORF">HMPREF1316_1564</name>
</gene>
<reference evidence="1 2" key="1">
    <citation type="submission" date="2013-08" db="EMBL/GenBank/DDBJ databases">
        <authorList>
            <person name="Durkin A.S."/>
            <person name="Haft D.R."/>
            <person name="McCorrison J."/>
            <person name="Torralba M."/>
            <person name="Gillis M."/>
            <person name="Haft D.H."/>
            <person name="Methe B."/>
            <person name="Sutton G."/>
            <person name="Nelson K.E."/>
        </authorList>
    </citation>
    <scope>NUCLEOTIDE SEQUENCE [LARGE SCALE GENOMIC DNA]</scope>
    <source>
        <strain evidence="1 2">F0195</strain>
    </source>
</reference>
<proteinExistence type="predicted"/>
<comment type="caution">
    <text evidence="1">The sequence shown here is derived from an EMBL/GenBank/DDBJ whole genome shotgun (WGS) entry which is preliminary data.</text>
</comment>
<name>U2TU03_9ACTN</name>
<dbReference type="EMBL" id="AWEZ01000020">
    <property type="protein sequence ID" value="ERL09820.1"/>
    <property type="molecule type" value="Genomic_DNA"/>
</dbReference>
<dbReference type="AlphaFoldDB" id="U2TU03"/>
<evidence type="ECO:0000313" key="2">
    <source>
        <dbReference type="Proteomes" id="UP000016638"/>
    </source>
</evidence>
<sequence>MTEKGRKRIGTMMDMLGHWSIMSGHVSTCGSRAPLGYLMAHIDY</sequence>
<evidence type="ECO:0000313" key="1">
    <source>
        <dbReference type="EMBL" id="ERL09820.1"/>
    </source>
</evidence>
<accession>U2TU03</accession>